<evidence type="ECO:0000256" key="1">
    <source>
        <dbReference type="SAM" id="MobiDB-lite"/>
    </source>
</evidence>
<gene>
    <name evidence="2" type="ORF">NMOB1V02_LOCUS864</name>
</gene>
<keyword evidence="3" id="KW-1185">Reference proteome</keyword>
<sequence>MTVSPGTPNTALPAGQCGDYSSPTEFFVSCWWHPSCPKKFPLMNSHPGCAPCLRVKAEFLHKAFQALLLFVSQSSTSPSFRLETAEEDHHGPDHSSDSHETTDHHHQDPDVEHIIQHKLEHDVDKHSVGYHGNPTETKLQEIYRGGLSTREMILGYMVHMGPYWDMYRAVLKSLASESGTLLLVPATELLCQALGEEDAPSGCDVTNAIEVLQRHLSHMYETQLLASMVTPKDVLGAVEDFVQALIRKNATEKDTDIQDKISQAIASGKLWQDSDFEKNVTKFVKDAMDNSFRDTQKTEVSLLHGMLRWFLTDRDLEKALFQTICRSDQIIQCLAAYFHRTYGKASAAEIALSIHGILENILGSWDDRVTVFGHIKEAFNTLTGKHLPLSFFMYDGLIQGIKSGEIELPAVLGYMEMAKMNPKMIEALADYDNQAFRRVKNVYVPLYKYINAAFVHDI</sequence>
<organism evidence="2">
    <name type="scientific">Notodromas monacha</name>
    <dbReference type="NCBI Taxonomy" id="399045"/>
    <lineage>
        <taxon>Eukaryota</taxon>
        <taxon>Metazoa</taxon>
        <taxon>Ecdysozoa</taxon>
        <taxon>Arthropoda</taxon>
        <taxon>Crustacea</taxon>
        <taxon>Oligostraca</taxon>
        <taxon>Ostracoda</taxon>
        <taxon>Podocopa</taxon>
        <taxon>Podocopida</taxon>
        <taxon>Cypridocopina</taxon>
        <taxon>Cypridoidea</taxon>
        <taxon>Cyprididae</taxon>
        <taxon>Notodromas</taxon>
    </lineage>
</organism>
<reference evidence="2" key="1">
    <citation type="submission" date="2020-11" db="EMBL/GenBank/DDBJ databases">
        <authorList>
            <person name="Tran Van P."/>
        </authorList>
    </citation>
    <scope>NUCLEOTIDE SEQUENCE</scope>
</reference>
<name>A0A7R9G8F7_9CRUS</name>
<proteinExistence type="predicted"/>
<feature type="compositionally biased region" description="Basic and acidic residues" evidence="1">
    <location>
        <begin position="83"/>
        <end position="107"/>
    </location>
</feature>
<dbReference type="EMBL" id="CAJPEX010000078">
    <property type="protein sequence ID" value="CAG0913105.1"/>
    <property type="molecule type" value="Genomic_DNA"/>
</dbReference>
<evidence type="ECO:0000313" key="3">
    <source>
        <dbReference type="Proteomes" id="UP000678499"/>
    </source>
</evidence>
<dbReference type="Proteomes" id="UP000678499">
    <property type="component" value="Unassembled WGS sequence"/>
</dbReference>
<protein>
    <submittedName>
        <fullName evidence="2">Uncharacterized protein</fullName>
    </submittedName>
</protein>
<dbReference type="AlphaFoldDB" id="A0A7R9G8F7"/>
<evidence type="ECO:0000313" key="2">
    <source>
        <dbReference type="EMBL" id="CAD7272953.1"/>
    </source>
</evidence>
<dbReference type="EMBL" id="OA882115">
    <property type="protein sequence ID" value="CAD7272953.1"/>
    <property type="molecule type" value="Genomic_DNA"/>
</dbReference>
<feature type="region of interest" description="Disordered" evidence="1">
    <location>
        <begin position="80"/>
        <end position="107"/>
    </location>
</feature>
<accession>A0A7R9G8F7</accession>